<dbReference type="Gene3D" id="3.30.1120.180">
    <property type="entry name" value="Flagellar FLiS export co-chaperone, HP1076"/>
    <property type="match status" value="1"/>
</dbReference>
<dbReference type="AlphaFoldDB" id="A0A4Q9JV83"/>
<dbReference type="Pfam" id="PF16522">
    <property type="entry name" value="FliS_cochap"/>
    <property type="match status" value="1"/>
</dbReference>
<dbReference type="OrthoDB" id="5321935at2"/>
<dbReference type="InterPro" id="IPR038315">
    <property type="entry name" value="FliS_cochap_sf"/>
</dbReference>
<dbReference type="RefSeq" id="WP_131164048.1">
    <property type="nucleotide sequence ID" value="NZ_CP076657.1"/>
</dbReference>
<dbReference type="EMBL" id="QPGR01000002">
    <property type="protein sequence ID" value="TBR81957.1"/>
    <property type="molecule type" value="Genomic_DNA"/>
</dbReference>
<dbReference type="Proteomes" id="UP000292583">
    <property type="component" value="Unassembled WGS sequence"/>
</dbReference>
<proteinExistence type="predicted"/>
<dbReference type="InterPro" id="IPR032411">
    <property type="entry name" value="FliS_cochap"/>
</dbReference>
<gene>
    <name evidence="1" type="ORF">DU473_01350</name>
</gene>
<evidence type="ECO:0000313" key="1">
    <source>
        <dbReference type="EMBL" id="TBR81957.1"/>
    </source>
</evidence>
<protein>
    <submittedName>
        <fullName evidence="1">Uncharacterized protein</fullName>
    </submittedName>
</protein>
<sequence>MNGLNTLKKHLGEVKEMSRFEAKQICSQINDANDFIGALQVLDLTLKKVSQNIDQRLNSNELDDIQKRTLDANTSTLIQNCSFMGTALFGNIFNVYAGEQFFEFEITNPLLMLENNGYEGILSYIEDKRDEIKTILSQLANIIATGSINNNKPYDTQTANFKNLFR</sequence>
<organism evidence="1 2">
    <name type="scientific">Campylobacter novaezeelandiae</name>
    <dbReference type="NCBI Taxonomy" id="2267891"/>
    <lineage>
        <taxon>Bacteria</taxon>
        <taxon>Pseudomonadati</taxon>
        <taxon>Campylobacterota</taxon>
        <taxon>Epsilonproteobacteria</taxon>
        <taxon>Campylobacterales</taxon>
        <taxon>Campylobacteraceae</taxon>
        <taxon>Campylobacter</taxon>
    </lineage>
</organism>
<name>A0A4Q9JV83_9BACT</name>
<keyword evidence="2" id="KW-1185">Reference proteome</keyword>
<reference evidence="1 2" key="1">
    <citation type="submission" date="2018-07" db="EMBL/GenBank/DDBJ databases">
        <title>Campylobacter zealandensis sp. nov., isolated from birds and water in New Zealand.</title>
        <authorList>
            <person name="Wilkinson D.A."/>
            <person name="Biggs P.J."/>
            <person name="French N.P."/>
            <person name="Midwinter A.C."/>
        </authorList>
    </citation>
    <scope>NUCLEOTIDE SEQUENCE [LARGE SCALE GENOMIC DNA]</scope>
    <source>
        <strain evidence="1 2">B423b</strain>
    </source>
</reference>
<accession>A0A4Q9JV83</accession>
<evidence type="ECO:0000313" key="2">
    <source>
        <dbReference type="Proteomes" id="UP000292583"/>
    </source>
</evidence>
<comment type="caution">
    <text evidence="1">The sequence shown here is derived from an EMBL/GenBank/DDBJ whole genome shotgun (WGS) entry which is preliminary data.</text>
</comment>